<evidence type="ECO:0000313" key="4">
    <source>
        <dbReference type="Proteomes" id="UP000198806"/>
    </source>
</evidence>
<dbReference type="SUPFAM" id="SSF56601">
    <property type="entry name" value="beta-lactamase/transpeptidase-like"/>
    <property type="match status" value="1"/>
</dbReference>
<dbReference type="InterPro" id="IPR001466">
    <property type="entry name" value="Beta-lactam-related"/>
</dbReference>
<dbReference type="EMBL" id="FOWD01000033">
    <property type="protein sequence ID" value="SFO50438.1"/>
    <property type="molecule type" value="Genomic_DNA"/>
</dbReference>
<dbReference type="PANTHER" id="PTHR46825">
    <property type="entry name" value="D-ALANYL-D-ALANINE-CARBOXYPEPTIDASE/ENDOPEPTIDASE AMPH"/>
    <property type="match status" value="1"/>
</dbReference>
<feature type="transmembrane region" description="Helical" evidence="1">
    <location>
        <begin position="484"/>
        <end position="503"/>
    </location>
</feature>
<feature type="domain" description="Beta-lactamase-related" evidence="2">
    <location>
        <begin position="45"/>
        <end position="363"/>
    </location>
</feature>
<dbReference type="InterPro" id="IPR050491">
    <property type="entry name" value="AmpC-like"/>
</dbReference>
<gene>
    <name evidence="3" type="ORF">SAMN04489757_1337</name>
</gene>
<dbReference type="InterPro" id="IPR012338">
    <property type="entry name" value="Beta-lactam/transpept-like"/>
</dbReference>
<keyword evidence="4" id="KW-1185">Reference proteome</keyword>
<protein>
    <submittedName>
        <fullName evidence="3">CubicO group peptidase, beta-lactamase class C family</fullName>
    </submittedName>
</protein>
<dbReference type="Pfam" id="PF00144">
    <property type="entry name" value="Beta-lactamase"/>
    <property type="match status" value="1"/>
</dbReference>
<proteinExistence type="predicted"/>
<sequence>MKKWIGILLVLTIFFSGKITTFAEDIEKLPSGLNYSDLEAEIDKYVTEHEETTKAVSVGVFVRDKTLLEKSYGYTNIEEGIINDRESVFEWGSCSKLLTWVSVMQLVEKGAIDLEKDIRTYLPEGFLSKLKYDKPITMLNLMNHNAGWQETVTDLFLKDKDDFKGLGETLKLIEPEQVNKPGAVVAYSNWGSALAGYIVERVSGQSFSEYVHDNIFRPLGMEHTALNPDLSDNEWVLEQRMKEKCYTSKGESLGTSFYYISLYPAGMATGTIEDFMKFASAFVPKAGNTSKLFQSNDTLNAMLSPSLYYSDGTRGRNCHGFWTDELGVTVLWHNGATVGSSSWFAFDPISGTGIVILTNQSGESIYNSGLLPFVFGNNNVKQNAENVQDISGMYINSRSCFKGYAKLYSLFSIIELKKNEDGGYTITGMNGTVMHTGHKSYLMDMGGRKQFIIYSDTDADGRTVLQWPGSDYVEINGYGVLGRFALLILLVIAALYCLIGFLIRMVSYFRNKKFNKTDGYDIILYLSVITVMSLFVYIAITLFGSYSVSFKSIQWCFIVIGILSLIPIAYAVNLAIRWKSICSTKRNKLKLINCIIGLIMTYNVFFWEAYKFW</sequence>
<dbReference type="Gene3D" id="3.40.710.10">
    <property type="entry name" value="DD-peptidase/beta-lactamase superfamily"/>
    <property type="match status" value="1"/>
</dbReference>
<keyword evidence="1" id="KW-0812">Transmembrane</keyword>
<evidence type="ECO:0000313" key="3">
    <source>
        <dbReference type="EMBL" id="SFO50438.1"/>
    </source>
</evidence>
<feature type="transmembrane region" description="Helical" evidence="1">
    <location>
        <begin position="523"/>
        <end position="546"/>
    </location>
</feature>
<dbReference type="STRING" id="1527.SAMN04489757_1337"/>
<accession>A0A1I5HQ50</accession>
<reference evidence="3 4" key="1">
    <citation type="submission" date="2016-10" db="EMBL/GenBank/DDBJ databases">
        <authorList>
            <person name="de Groot N.N."/>
        </authorList>
    </citation>
    <scope>NUCLEOTIDE SEQUENCE [LARGE SCALE GENOMIC DNA]</scope>
    <source>
        <strain evidence="3 4">DSM 1283</strain>
    </source>
</reference>
<organism evidence="3 4">
    <name type="scientific">Anaerocolumna aminovalerica</name>
    <dbReference type="NCBI Taxonomy" id="1527"/>
    <lineage>
        <taxon>Bacteria</taxon>
        <taxon>Bacillati</taxon>
        <taxon>Bacillota</taxon>
        <taxon>Clostridia</taxon>
        <taxon>Lachnospirales</taxon>
        <taxon>Lachnospiraceae</taxon>
        <taxon>Anaerocolumna</taxon>
    </lineage>
</organism>
<keyword evidence="1" id="KW-0472">Membrane</keyword>
<dbReference type="RefSeq" id="WP_091687796.1">
    <property type="nucleotide sequence ID" value="NZ_BAABFM010000005.1"/>
</dbReference>
<dbReference type="OrthoDB" id="9797709at2"/>
<keyword evidence="1" id="KW-1133">Transmembrane helix</keyword>
<dbReference type="PANTHER" id="PTHR46825:SF9">
    <property type="entry name" value="BETA-LACTAMASE-RELATED DOMAIN-CONTAINING PROTEIN"/>
    <property type="match status" value="1"/>
</dbReference>
<evidence type="ECO:0000259" key="2">
    <source>
        <dbReference type="Pfam" id="PF00144"/>
    </source>
</evidence>
<feature type="transmembrane region" description="Helical" evidence="1">
    <location>
        <begin position="552"/>
        <end position="576"/>
    </location>
</feature>
<evidence type="ECO:0000256" key="1">
    <source>
        <dbReference type="SAM" id="Phobius"/>
    </source>
</evidence>
<feature type="transmembrane region" description="Helical" evidence="1">
    <location>
        <begin position="588"/>
        <end position="607"/>
    </location>
</feature>
<dbReference type="Proteomes" id="UP000198806">
    <property type="component" value="Unassembled WGS sequence"/>
</dbReference>
<dbReference type="AlphaFoldDB" id="A0A1I5HQ50"/>
<name>A0A1I5HQ50_9FIRM</name>